<evidence type="ECO:0000313" key="2">
    <source>
        <dbReference type="Proteomes" id="UP001389717"/>
    </source>
</evidence>
<accession>A0ABU9K775</accession>
<dbReference type="EMBL" id="JBBYAF010000004">
    <property type="protein sequence ID" value="MEL3971347.1"/>
    <property type="molecule type" value="Genomic_DNA"/>
</dbReference>
<protein>
    <recommendedName>
        <fullName evidence="3">Flagellar hook-length control protein-like C-terminal domain-containing protein</fullName>
    </recommendedName>
</protein>
<sequence length="605" mass="67746">MNEILGAYNSQASSQVKSNAFSLQNGRVLHISVHKLVGEGMAEVSSSGRKFIAKLDAPLEAGGHYWVRVHQNEDALSLSVIQKSSGEQNSKHVAQALIHQLHNQPADKVLINAVTQFINNKIPVTKELLHFASEHINTGNLKNRLPVLINMLKAHQPLSEKVLLSMEAGKGPETFSKLLNLLKDRLLASGSGKETLEIIKKIQDPLQSQTSKHMAVRAMENALNTSEPFSKRLGNFELLKSLGILPKGITFQGMQEGMKSSFSKGLLESGTTAKQLYTLLSTMKNITVQNDSKGHTSILEMNQIFSELAPEVSKRGPANSKSIEQVMKLIFEHSTVKGGTFLKVGGDLIDLMSSSRKQQLESSYSNLLSKWDAQLPLSNEGKIFNMLRADIDADLMTLLKGEDLGQALKTLIRRFGFNLESQLNSQPQIAAASTTLKERLTQLITHHSSTEISELAEKLVLKMNHTALVSWEQSSIMNIMHHFPLYLFGRHTDITVQWMGREKEKGKIDSDHCRILFYLQLGNLKETLVDMHVQNRIISLSIWNEHQIVNHYSQSLIPELKESLQRMNYQLSSVKIKKPENQDSISRKKMMDMQNVSYTGVDLKI</sequence>
<proteinExistence type="predicted"/>
<organism evidence="1 2">
    <name type="scientific">Rossellomorea oryzaecorticis</name>
    <dbReference type="NCBI Taxonomy" id="1396505"/>
    <lineage>
        <taxon>Bacteria</taxon>
        <taxon>Bacillati</taxon>
        <taxon>Bacillota</taxon>
        <taxon>Bacilli</taxon>
        <taxon>Bacillales</taxon>
        <taxon>Bacillaceae</taxon>
        <taxon>Rossellomorea</taxon>
    </lineage>
</organism>
<keyword evidence="2" id="KW-1185">Reference proteome</keyword>
<evidence type="ECO:0000313" key="1">
    <source>
        <dbReference type="EMBL" id="MEL3971347.1"/>
    </source>
</evidence>
<evidence type="ECO:0008006" key="3">
    <source>
        <dbReference type="Google" id="ProtNLM"/>
    </source>
</evidence>
<dbReference type="Proteomes" id="UP001389717">
    <property type="component" value="Unassembled WGS sequence"/>
</dbReference>
<dbReference type="RefSeq" id="WP_341980493.1">
    <property type="nucleotide sequence ID" value="NZ_JBBYAF010000004.1"/>
</dbReference>
<name>A0ABU9K775_9BACI</name>
<reference evidence="1 2" key="1">
    <citation type="submission" date="2024-04" db="EMBL/GenBank/DDBJ databases">
        <title>Bacillus oryzaecorticis sp. nov., a moderately halophilic bacterium isolated from rice husks.</title>
        <authorList>
            <person name="Zhu H.-S."/>
        </authorList>
    </citation>
    <scope>NUCLEOTIDE SEQUENCE [LARGE SCALE GENOMIC DNA]</scope>
    <source>
        <strain evidence="1 2">ZC255</strain>
    </source>
</reference>
<comment type="caution">
    <text evidence="1">The sequence shown here is derived from an EMBL/GenBank/DDBJ whole genome shotgun (WGS) entry which is preliminary data.</text>
</comment>
<gene>
    <name evidence="1" type="ORF">AAEO50_03555</name>
</gene>